<comment type="pathway">
    <text evidence="2">Glycan metabolism; osmoregulated periplasmic glucan (OPG) biosynthesis.</text>
</comment>
<dbReference type="CDD" id="cd04191">
    <property type="entry name" value="Glucan_BSP_MdoH"/>
    <property type="match status" value="1"/>
</dbReference>
<evidence type="ECO:0000256" key="4">
    <source>
        <dbReference type="ARBA" id="ARBA00020585"/>
    </source>
</evidence>
<evidence type="ECO:0000259" key="13">
    <source>
        <dbReference type="Pfam" id="PF13632"/>
    </source>
</evidence>
<dbReference type="OrthoDB" id="9806824at2"/>
<dbReference type="InterPro" id="IPR029044">
    <property type="entry name" value="Nucleotide-diphossugar_trans"/>
</dbReference>
<evidence type="ECO:0000256" key="12">
    <source>
        <dbReference type="SAM" id="Phobius"/>
    </source>
</evidence>
<feature type="transmembrane region" description="Helical" evidence="12">
    <location>
        <begin position="517"/>
        <end position="538"/>
    </location>
</feature>
<keyword evidence="6" id="KW-0997">Cell inner membrane</keyword>
<dbReference type="Proteomes" id="UP000318478">
    <property type="component" value="Unassembled WGS sequence"/>
</dbReference>
<dbReference type="PANTHER" id="PTHR43867:SF5">
    <property type="entry name" value="GLUCANS BIOSYNTHESIS GLUCOSYLTRANSFERASE H"/>
    <property type="match status" value="1"/>
</dbReference>
<keyword evidence="5" id="KW-1003">Cell membrane</keyword>
<comment type="similarity">
    <text evidence="3">Belongs to the glycosyltransferase 2 family. OpgH subfamily.</text>
</comment>
<evidence type="ECO:0000256" key="8">
    <source>
        <dbReference type="ARBA" id="ARBA00022679"/>
    </source>
</evidence>
<protein>
    <recommendedName>
        <fullName evidence="4">Glucans biosynthesis glucosyltransferase H</fullName>
    </recommendedName>
</protein>
<dbReference type="GO" id="GO:0005886">
    <property type="term" value="C:plasma membrane"/>
    <property type="evidence" value="ECO:0007669"/>
    <property type="project" value="UniProtKB-SubCell"/>
</dbReference>
<keyword evidence="11 12" id="KW-0472">Membrane</keyword>
<comment type="caution">
    <text evidence="14">The sequence shown here is derived from an EMBL/GenBank/DDBJ whole genome shotgun (WGS) entry which is preliminary data.</text>
</comment>
<dbReference type="Pfam" id="PF13632">
    <property type="entry name" value="Glyco_trans_2_3"/>
    <property type="match status" value="1"/>
</dbReference>
<feature type="transmembrane region" description="Helical" evidence="12">
    <location>
        <begin position="436"/>
        <end position="461"/>
    </location>
</feature>
<evidence type="ECO:0000256" key="2">
    <source>
        <dbReference type="ARBA" id="ARBA00005001"/>
    </source>
</evidence>
<keyword evidence="7 14" id="KW-0328">Glycosyltransferase</keyword>
<proteinExistence type="inferred from homology"/>
<evidence type="ECO:0000313" key="14">
    <source>
        <dbReference type="EMBL" id="TWT85888.1"/>
    </source>
</evidence>
<dbReference type="NCBIfam" id="NF003958">
    <property type="entry name" value="PRK05454.2-1"/>
    <property type="match status" value="1"/>
</dbReference>
<gene>
    <name evidence="14" type="primary">mdoH</name>
    <name evidence="14" type="ORF">Pla123a_06950</name>
</gene>
<reference evidence="14 15" key="1">
    <citation type="submission" date="2019-02" db="EMBL/GenBank/DDBJ databases">
        <title>Deep-cultivation of Planctomycetes and their phenomic and genomic characterization uncovers novel biology.</title>
        <authorList>
            <person name="Wiegand S."/>
            <person name="Jogler M."/>
            <person name="Boedeker C."/>
            <person name="Pinto D."/>
            <person name="Vollmers J."/>
            <person name="Rivas-Marin E."/>
            <person name="Kohn T."/>
            <person name="Peeters S.H."/>
            <person name="Heuer A."/>
            <person name="Rast P."/>
            <person name="Oberbeckmann S."/>
            <person name="Bunk B."/>
            <person name="Jeske O."/>
            <person name="Meyerdierks A."/>
            <person name="Storesund J.E."/>
            <person name="Kallscheuer N."/>
            <person name="Luecker S."/>
            <person name="Lage O.M."/>
            <person name="Pohl T."/>
            <person name="Merkel B.J."/>
            <person name="Hornburger P."/>
            <person name="Mueller R.-W."/>
            <person name="Bruemmer F."/>
            <person name="Labrenz M."/>
            <person name="Spormann A.M."/>
            <person name="Op Den Camp H."/>
            <person name="Overmann J."/>
            <person name="Amann R."/>
            <person name="Jetten M.S.M."/>
            <person name="Mascher T."/>
            <person name="Medema M.H."/>
            <person name="Devos D.P."/>
            <person name="Kaster A.-K."/>
            <person name="Ovreas L."/>
            <person name="Rohde M."/>
            <person name="Galperin M.Y."/>
            <person name="Jogler C."/>
        </authorList>
    </citation>
    <scope>NUCLEOTIDE SEQUENCE [LARGE SCALE GENOMIC DNA]</scope>
    <source>
        <strain evidence="14 15">Pla123a</strain>
    </source>
</reference>
<evidence type="ECO:0000256" key="10">
    <source>
        <dbReference type="ARBA" id="ARBA00022989"/>
    </source>
</evidence>
<sequence length="666" mass="71988">MNQPEANAAPRRWAALLAVVAACSALVTLVFWNLVAGPSATFADVLVSFLFFVLTGWILLWTGVAVIGAFLLHRAHGETPQSFCQAGPSSGDRRCAVLLPTYNEDPSLIFAGLQAMVDSLVDTGNAARFDFYVLSDTTRPAVWLEEERQWRRLGAGQPGRPRVYYRHRNENSGKKAGNIADFCRRWGAKYEYMVVLDADSLVEGETLVEMARRMDADPKLGILQTPPLPLGGASTLSRCQQFVCRLCGPALTRGLAYVTADGGNYWGHNAIIRTGAFMRHCGLSALPGAPPLGGQILSHDFVEAALIHRAGYKVQLAWDLGGSYEQSPGTLPEFAVRDQRWSQGNLQHARLIVSRDIPWSNRMHFLTGVACYAASPVWLAFLLLSPLAFLDTGAAAVVGGGGIALFGSVMALLLLPRAIGLSLVARSRAEMEGFGGAARLIASTVFEFLVSVLIAPIMMAFHSTFVVSTLLGTCVGWNAQDRDTERLSWRDAFAVHWRHTAAGLATTAVAAWASPTLLLWLSPLLAGLVFSIPLSVALSSSWVGRAVRSVGLLQSPEETSPPDIVRRYHAHRTAGEQTPNAAAPTFRDFVQDGLGVSDHIVAISATRSVQVAPVQTVDRLTAWARGGAAVDPDEDDQRAVLCDPDALRGIHRDLWVHSRGRPLSTN</sequence>
<evidence type="ECO:0000256" key="3">
    <source>
        <dbReference type="ARBA" id="ARBA00009337"/>
    </source>
</evidence>
<keyword evidence="10 12" id="KW-1133">Transmembrane helix</keyword>
<dbReference type="InterPro" id="IPR050321">
    <property type="entry name" value="Glycosyltr_2/OpgH_subfam"/>
</dbReference>
<accession>A0A5C5ZFC8</accession>
<comment type="subcellular location">
    <subcellularLocation>
        <location evidence="1">Cell inner membrane</location>
        <topology evidence="1">Multi-pass membrane protein</topology>
    </subcellularLocation>
</comment>
<evidence type="ECO:0000313" key="15">
    <source>
        <dbReference type="Proteomes" id="UP000318478"/>
    </source>
</evidence>
<evidence type="ECO:0000256" key="9">
    <source>
        <dbReference type="ARBA" id="ARBA00022692"/>
    </source>
</evidence>
<dbReference type="NCBIfam" id="NF003962">
    <property type="entry name" value="PRK05454.2-5"/>
    <property type="match status" value="1"/>
</dbReference>
<keyword evidence="15" id="KW-1185">Reference proteome</keyword>
<feature type="transmembrane region" description="Helical" evidence="12">
    <location>
        <begin position="394"/>
        <end position="415"/>
    </location>
</feature>
<feature type="transmembrane region" description="Helical" evidence="12">
    <location>
        <begin position="46"/>
        <end position="72"/>
    </location>
</feature>
<keyword evidence="8 14" id="KW-0808">Transferase</keyword>
<organism evidence="14 15">
    <name type="scientific">Posidoniimonas polymericola</name>
    <dbReference type="NCBI Taxonomy" id="2528002"/>
    <lineage>
        <taxon>Bacteria</taxon>
        <taxon>Pseudomonadati</taxon>
        <taxon>Planctomycetota</taxon>
        <taxon>Planctomycetia</taxon>
        <taxon>Pirellulales</taxon>
        <taxon>Lacipirellulaceae</taxon>
        <taxon>Posidoniimonas</taxon>
    </lineage>
</organism>
<evidence type="ECO:0000256" key="7">
    <source>
        <dbReference type="ARBA" id="ARBA00022676"/>
    </source>
</evidence>
<feature type="domain" description="Glycosyltransferase 2-like" evidence="13">
    <location>
        <begin position="194"/>
        <end position="389"/>
    </location>
</feature>
<feature type="transmembrane region" description="Helical" evidence="12">
    <location>
        <begin position="365"/>
        <end position="388"/>
    </location>
</feature>
<evidence type="ECO:0000256" key="5">
    <source>
        <dbReference type="ARBA" id="ARBA00022475"/>
    </source>
</evidence>
<evidence type="ECO:0000256" key="11">
    <source>
        <dbReference type="ARBA" id="ARBA00023136"/>
    </source>
</evidence>
<name>A0A5C5ZFC8_9BACT</name>
<evidence type="ECO:0000256" key="6">
    <source>
        <dbReference type="ARBA" id="ARBA00022519"/>
    </source>
</evidence>
<feature type="transmembrane region" description="Helical" evidence="12">
    <location>
        <begin position="12"/>
        <end position="34"/>
    </location>
</feature>
<dbReference type="EMBL" id="SJPO01000001">
    <property type="protein sequence ID" value="TWT85888.1"/>
    <property type="molecule type" value="Genomic_DNA"/>
</dbReference>
<keyword evidence="9 12" id="KW-0812">Transmembrane</keyword>
<dbReference type="PANTHER" id="PTHR43867">
    <property type="entry name" value="CELLULOSE SYNTHASE CATALYTIC SUBUNIT A [UDP-FORMING]"/>
    <property type="match status" value="1"/>
</dbReference>
<evidence type="ECO:0000256" key="1">
    <source>
        <dbReference type="ARBA" id="ARBA00004429"/>
    </source>
</evidence>
<dbReference type="Gene3D" id="3.90.550.10">
    <property type="entry name" value="Spore Coat Polysaccharide Biosynthesis Protein SpsA, Chain A"/>
    <property type="match status" value="1"/>
</dbReference>
<dbReference type="SUPFAM" id="SSF53448">
    <property type="entry name" value="Nucleotide-diphospho-sugar transferases"/>
    <property type="match status" value="1"/>
</dbReference>
<dbReference type="AlphaFoldDB" id="A0A5C5ZFC8"/>
<dbReference type="InterPro" id="IPR001173">
    <property type="entry name" value="Glyco_trans_2-like"/>
</dbReference>
<dbReference type="GO" id="GO:0016758">
    <property type="term" value="F:hexosyltransferase activity"/>
    <property type="evidence" value="ECO:0007669"/>
    <property type="project" value="TreeGrafter"/>
</dbReference>